<dbReference type="PANTHER" id="PTHR13184:SF5">
    <property type="entry name" value="METHYLTRANSFERASE-LIKE PROTEIN 17, MITOCHONDRIAL"/>
    <property type="match status" value="1"/>
</dbReference>
<proteinExistence type="predicted"/>
<reference evidence="9" key="1">
    <citation type="submission" date="2017-08" db="EMBL/GenBank/DDBJ databases">
        <title>Assembly of the North American Bullfrog Genome.</title>
        <authorList>
            <person name="Warren R.L."/>
            <person name="Vandervalk B.P."/>
            <person name="Kucuk E."/>
            <person name="Birol I."/>
            <person name="Helbing C."/>
            <person name="Pandoh P."/>
            <person name="Behsaz B."/>
            <person name="Mohamadi H."/>
            <person name="Chu J."/>
            <person name="Jackman S."/>
            <person name="Hammond S.A."/>
            <person name="Veldhoen N."/>
            <person name="Kirk H."/>
            <person name="Zhao Y."/>
            <person name="Coope R."/>
            <person name="Pleasance S."/>
            <person name="Moore R."/>
            <person name="Holt R."/>
        </authorList>
    </citation>
    <scope>NUCLEOTIDE SEQUENCE</scope>
    <source>
        <strain evidence="9">Bruno</strain>
        <tissue evidence="9">Liver</tissue>
    </source>
</reference>
<dbReference type="AlphaFoldDB" id="A0A2G9RP39"/>
<accession>A0A2G9RP39</accession>
<protein>
    <submittedName>
        <fullName evidence="9">Uncharacterized protein</fullName>
    </submittedName>
</protein>
<comment type="subcellular location">
    <subcellularLocation>
        <location evidence="1">Mitochondrion</location>
    </subcellularLocation>
</comment>
<keyword evidence="2" id="KW-0479">Metal-binding</keyword>
<dbReference type="EMBL" id="KV935006">
    <property type="protein sequence ID" value="PIO28953.1"/>
    <property type="molecule type" value="Genomic_DNA"/>
</dbReference>
<keyword evidence="6" id="KW-0496">Mitochondrion</keyword>
<sequence>MGEIGNQWPRVIGPVLRRPRHVHCHTCGSDGKLHHDVITSQRNGKDLYRCARKCEWGDRLPELISPSSSDPGKYENEKTNDS</sequence>
<evidence type="ECO:0000313" key="9">
    <source>
        <dbReference type="EMBL" id="PIO28953.1"/>
    </source>
</evidence>
<feature type="region of interest" description="Disordered" evidence="8">
    <location>
        <begin position="61"/>
        <end position="82"/>
    </location>
</feature>
<dbReference type="OrthoDB" id="421327at2759"/>
<comment type="function">
    <text evidence="7">Mitochondrial ribosome (mitoribosome) assembly factor. Binds at the interface of the head and body domains of the mitochondrial small ribosomal subunit (mt-SSU), occluding the mRNA channel and preventing compaction of the head domain towards the body. Probable inactive methyltransferase: retains the characteristic folding and ability to bind S-adenosyl-L-methionine, but it probably lost its methyltransferase activity.</text>
</comment>
<dbReference type="GO" id="GO:0005763">
    <property type="term" value="C:mitochondrial small ribosomal subunit"/>
    <property type="evidence" value="ECO:0007669"/>
    <property type="project" value="TreeGrafter"/>
</dbReference>
<dbReference type="GO" id="GO:0046872">
    <property type="term" value="F:metal ion binding"/>
    <property type="evidence" value="ECO:0007669"/>
    <property type="project" value="UniProtKB-KW"/>
</dbReference>
<dbReference type="GO" id="GO:0008168">
    <property type="term" value="F:methyltransferase activity"/>
    <property type="evidence" value="ECO:0007669"/>
    <property type="project" value="InterPro"/>
</dbReference>
<dbReference type="Pfam" id="PF09243">
    <property type="entry name" value="Rsm22"/>
    <property type="match status" value="1"/>
</dbReference>
<evidence type="ECO:0000256" key="5">
    <source>
        <dbReference type="ARBA" id="ARBA00023014"/>
    </source>
</evidence>
<dbReference type="GO" id="GO:0003735">
    <property type="term" value="F:structural constituent of ribosome"/>
    <property type="evidence" value="ECO:0007669"/>
    <property type="project" value="TreeGrafter"/>
</dbReference>
<keyword evidence="5" id="KW-0411">Iron-sulfur</keyword>
<evidence type="ECO:0000256" key="3">
    <source>
        <dbReference type="ARBA" id="ARBA00022946"/>
    </source>
</evidence>
<evidence type="ECO:0000256" key="1">
    <source>
        <dbReference type="ARBA" id="ARBA00004173"/>
    </source>
</evidence>
<keyword evidence="3" id="KW-0809">Transit peptide</keyword>
<evidence type="ECO:0000256" key="6">
    <source>
        <dbReference type="ARBA" id="ARBA00023128"/>
    </source>
</evidence>
<evidence type="ECO:0000256" key="2">
    <source>
        <dbReference type="ARBA" id="ARBA00022723"/>
    </source>
</evidence>
<feature type="compositionally biased region" description="Basic and acidic residues" evidence="8">
    <location>
        <begin position="72"/>
        <end position="82"/>
    </location>
</feature>
<evidence type="ECO:0000256" key="7">
    <source>
        <dbReference type="ARBA" id="ARBA00045681"/>
    </source>
</evidence>
<dbReference type="InterPro" id="IPR052571">
    <property type="entry name" value="Mt_RNA_Methyltransferase"/>
</dbReference>
<keyword evidence="4" id="KW-0408">Iron</keyword>
<dbReference type="GO" id="GO:0006412">
    <property type="term" value="P:translation"/>
    <property type="evidence" value="ECO:0007669"/>
    <property type="project" value="InterPro"/>
</dbReference>
<gene>
    <name evidence="9" type="ORF">AB205_0143840</name>
</gene>
<dbReference type="InterPro" id="IPR015324">
    <property type="entry name" value="Ribosomal_Rsm22-like"/>
</dbReference>
<evidence type="ECO:0000256" key="8">
    <source>
        <dbReference type="SAM" id="MobiDB-lite"/>
    </source>
</evidence>
<organism evidence="9">
    <name type="scientific">Aquarana catesbeiana</name>
    <name type="common">American bullfrog</name>
    <name type="synonym">Rana catesbeiana</name>
    <dbReference type="NCBI Taxonomy" id="8400"/>
    <lineage>
        <taxon>Eukaryota</taxon>
        <taxon>Metazoa</taxon>
        <taxon>Chordata</taxon>
        <taxon>Craniata</taxon>
        <taxon>Vertebrata</taxon>
        <taxon>Euteleostomi</taxon>
        <taxon>Amphibia</taxon>
        <taxon>Batrachia</taxon>
        <taxon>Anura</taxon>
        <taxon>Neobatrachia</taxon>
        <taxon>Ranoidea</taxon>
        <taxon>Ranidae</taxon>
        <taxon>Aquarana</taxon>
    </lineage>
</organism>
<dbReference type="GO" id="GO:0051536">
    <property type="term" value="F:iron-sulfur cluster binding"/>
    <property type="evidence" value="ECO:0007669"/>
    <property type="project" value="UniProtKB-KW"/>
</dbReference>
<name>A0A2G9RP39_AQUCT</name>
<evidence type="ECO:0000256" key="4">
    <source>
        <dbReference type="ARBA" id="ARBA00023004"/>
    </source>
</evidence>
<dbReference type="PANTHER" id="PTHR13184">
    <property type="entry name" value="37S RIBOSOMAL PROTEIN S22"/>
    <property type="match status" value="1"/>
</dbReference>